<organism evidence="11 12">
    <name type="scientific">Callorhinchus milii</name>
    <name type="common">Ghost shark</name>
    <dbReference type="NCBI Taxonomy" id="7868"/>
    <lineage>
        <taxon>Eukaryota</taxon>
        <taxon>Metazoa</taxon>
        <taxon>Chordata</taxon>
        <taxon>Craniata</taxon>
        <taxon>Vertebrata</taxon>
        <taxon>Chondrichthyes</taxon>
        <taxon>Holocephali</taxon>
        <taxon>Chimaeriformes</taxon>
        <taxon>Callorhinchidae</taxon>
        <taxon>Callorhinchus</taxon>
    </lineage>
</organism>
<reference evidence="12" key="2">
    <citation type="journal article" date="2007" name="PLoS Biol.">
        <title>Survey sequencing and comparative analysis of the elephant shark (Callorhinchus milii) genome.</title>
        <authorList>
            <person name="Venkatesh B."/>
            <person name="Kirkness E.F."/>
            <person name="Loh Y.H."/>
            <person name="Halpern A.L."/>
            <person name="Lee A.P."/>
            <person name="Johnson J."/>
            <person name="Dandona N."/>
            <person name="Viswanathan L.D."/>
            <person name="Tay A."/>
            <person name="Venter J.C."/>
            <person name="Strausberg R.L."/>
            <person name="Brenner S."/>
        </authorList>
    </citation>
    <scope>NUCLEOTIDE SEQUENCE [LARGE SCALE GENOMIC DNA]</scope>
</reference>
<keyword evidence="5" id="KW-0805">Transcription regulation</keyword>
<feature type="compositionally biased region" description="Polar residues" evidence="9">
    <location>
        <begin position="166"/>
        <end position="177"/>
    </location>
</feature>
<dbReference type="GO" id="GO:0005634">
    <property type="term" value="C:nucleus"/>
    <property type="evidence" value="ECO:0007669"/>
    <property type="project" value="UniProtKB-SubCell"/>
</dbReference>
<dbReference type="FunFam" id="4.10.280.10:FF:000057">
    <property type="entry name" value="transcription factor-like 5 protein-like"/>
    <property type="match status" value="1"/>
</dbReference>
<evidence type="ECO:0000313" key="11">
    <source>
        <dbReference type="Ensembl" id="ENSCMIP00000030992.1"/>
    </source>
</evidence>
<dbReference type="STRING" id="7868.ENSCMIP00000030992"/>
<reference evidence="12" key="3">
    <citation type="journal article" date="2014" name="Nature">
        <title>Elephant shark genome provides unique insights into gnathostome evolution.</title>
        <authorList>
            <consortium name="International Elephant Shark Genome Sequencing Consortium"/>
            <person name="Venkatesh B."/>
            <person name="Lee A.P."/>
            <person name="Ravi V."/>
            <person name="Maurya A.K."/>
            <person name="Lian M.M."/>
            <person name="Swann J.B."/>
            <person name="Ohta Y."/>
            <person name="Flajnik M.F."/>
            <person name="Sutoh Y."/>
            <person name="Kasahara M."/>
            <person name="Hoon S."/>
            <person name="Gangu V."/>
            <person name="Roy S.W."/>
            <person name="Irimia M."/>
            <person name="Korzh V."/>
            <person name="Kondrychyn I."/>
            <person name="Lim Z.W."/>
            <person name="Tay B.H."/>
            <person name="Tohari S."/>
            <person name="Kong K.W."/>
            <person name="Ho S."/>
            <person name="Lorente-Galdos B."/>
            <person name="Quilez J."/>
            <person name="Marques-Bonet T."/>
            <person name="Raney B.J."/>
            <person name="Ingham P.W."/>
            <person name="Tay A."/>
            <person name="Hillier L.W."/>
            <person name="Minx P."/>
            <person name="Boehm T."/>
            <person name="Wilson R.K."/>
            <person name="Brenner S."/>
            <person name="Warren W.C."/>
        </authorList>
    </citation>
    <scope>NUCLEOTIDE SEQUENCE [LARGE SCALE GENOMIC DNA]</scope>
</reference>
<keyword evidence="8" id="KW-0539">Nucleus</keyword>
<reference evidence="11" key="4">
    <citation type="submission" date="2025-08" db="UniProtKB">
        <authorList>
            <consortium name="Ensembl"/>
        </authorList>
    </citation>
    <scope>IDENTIFICATION</scope>
</reference>
<reference evidence="11" key="5">
    <citation type="submission" date="2025-09" db="UniProtKB">
        <authorList>
            <consortium name="Ensembl"/>
        </authorList>
    </citation>
    <scope>IDENTIFICATION</scope>
</reference>
<feature type="domain" description="BHLH" evidence="10">
    <location>
        <begin position="430"/>
        <end position="480"/>
    </location>
</feature>
<dbReference type="InterPro" id="IPR039583">
    <property type="entry name" value="TCFL5/SOLH1/2"/>
</dbReference>
<evidence type="ECO:0000256" key="2">
    <source>
        <dbReference type="ARBA" id="ARBA00022473"/>
    </source>
</evidence>
<comment type="subcellular location">
    <subcellularLocation>
        <location evidence="1">Nucleus</location>
    </subcellularLocation>
</comment>
<evidence type="ECO:0000259" key="10">
    <source>
        <dbReference type="PROSITE" id="PS50888"/>
    </source>
</evidence>
<dbReference type="AlphaFoldDB" id="A0A4W3IP37"/>
<feature type="region of interest" description="Disordered" evidence="9">
    <location>
        <begin position="1"/>
        <end position="32"/>
    </location>
</feature>
<gene>
    <name evidence="11" type="primary">LOC103190452</name>
</gene>
<sequence length="530" mass="59158">MMLSSEATPEPPQSPSHHPGPSELTPTTCTSECPFTEPGLNFTNSDLSLVDMSEVEYTQLQHILYSHMESQTGEGELETRLNPALYQSSNSSNAASYPTANSANQTPYSAANSTNQNLYSVTSTANPTSDSQCLGHIDFQELKMMLLNDPPLPVNNVNSLQNMEKFSQNSSTETNRLNGLKLKSRDIASSSDKEKNPGEKSLTSQEARCKTGPRVRLEDRFNAVQNENQERQETQDSGVTFNNLVALIHHPSELMGIPLHPQQSKCTTLVKSKTGTSSTLQFAYPLYTSNTCVPAGSTSANQTQGTGNMTHVLESASTQELTLPRAFSLCFQQELQSARQALSNCNRNKQLSDQVWIKEEDETLRKHVANKRCRSRSRQVSVETEHKVLGDLTNMAENQNANVPQSGQWQTTHPTPPGPTHGNQQELNCQRRERHNRMERDRRRRIRICCDELNYLVPFCNSETDKATTLQWTTAFLKYIQEKHGETLKKEFESVFCGKTGRRLKQARVEAAGDHSVTASLHNHGVVESK</sequence>
<dbReference type="InParanoid" id="A0A4W3IP37"/>
<dbReference type="Ensembl" id="ENSCMIT00000031464.1">
    <property type="protein sequence ID" value="ENSCMIP00000030992.1"/>
    <property type="gene ID" value="ENSCMIG00000013324.1"/>
</dbReference>
<evidence type="ECO:0000256" key="3">
    <source>
        <dbReference type="ARBA" id="ARBA00022782"/>
    </source>
</evidence>
<evidence type="ECO:0000256" key="9">
    <source>
        <dbReference type="SAM" id="MobiDB-lite"/>
    </source>
</evidence>
<dbReference type="FunCoup" id="A0A4W3IP37">
    <property type="interactions" value="145"/>
</dbReference>
<evidence type="ECO:0000256" key="8">
    <source>
        <dbReference type="ARBA" id="ARBA00023242"/>
    </source>
</evidence>
<keyword evidence="3" id="KW-0221">Differentiation</keyword>
<keyword evidence="4" id="KW-0744">Spermatogenesis</keyword>
<dbReference type="Pfam" id="PF00010">
    <property type="entry name" value="HLH"/>
    <property type="match status" value="1"/>
</dbReference>
<evidence type="ECO:0000313" key="12">
    <source>
        <dbReference type="Proteomes" id="UP000314986"/>
    </source>
</evidence>
<dbReference type="SUPFAM" id="SSF47459">
    <property type="entry name" value="HLH, helix-loop-helix DNA-binding domain"/>
    <property type="match status" value="1"/>
</dbReference>
<feature type="region of interest" description="Disordered" evidence="9">
    <location>
        <begin position="404"/>
        <end position="435"/>
    </location>
</feature>
<evidence type="ECO:0000256" key="5">
    <source>
        <dbReference type="ARBA" id="ARBA00023015"/>
    </source>
</evidence>
<name>A0A4W3IP37_CALMI</name>
<dbReference type="GO" id="GO:0046983">
    <property type="term" value="F:protein dimerization activity"/>
    <property type="evidence" value="ECO:0007669"/>
    <property type="project" value="InterPro"/>
</dbReference>
<dbReference type="OMA" id="DIQNVCE"/>
<dbReference type="PROSITE" id="PS50888">
    <property type="entry name" value="BHLH"/>
    <property type="match status" value="1"/>
</dbReference>
<dbReference type="SMART" id="SM00353">
    <property type="entry name" value="HLH"/>
    <property type="match status" value="1"/>
</dbReference>
<reference evidence="12" key="1">
    <citation type="journal article" date="2006" name="Science">
        <title>Ancient noncoding elements conserved in the human genome.</title>
        <authorList>
            <person name="Venkatesh B."/>
            <person name="Kirkness E.F."/>
            <person name="Loh Y.H."/>
            <person name="Halpern A.L."/>
            <person name="Lee A.P."/>
            <person name="Johnson J."/>
            <person name="Dandona N."/>
            <person name="Viswanathan L.D."/>
            <person name="Tay A."/>
            <person name="Venter J.C."/>
            <person name="Strausberg R.L."/>
            <person name="Brenner S."/>
        </authorList>
    </citation>
    <scope>NUCLEOTIDE SEQUENCE [LARGE SCALE GENOMIC DNA]</scope>
</reference>
<feature type="region of interest" description="Disordered" evidence="9">
    <location>
        <begin position="88"/>
        <end position="111"/>
    </location>
</feature>
<dbReference type="Proteomes" id="UP000314986">
    <property type="component" value="Unassembled WGS sequence"/>
</dbReference>
<dbReference type="InterPro" id="IPR036638">
    <property type="entry name" value="HLH_DNA-bd_sf"/>
</dbReference>
<dbReference type="InterPro" id="IPR011598">
    <property type="entry name" value="bHLH_dom"/>
</dbReference>
<keyword evidence="12" id="KW-1185">Reference proteome</keyword>
<dbReference type="PANTHER" id="PTHR15402">
    <property type="entry name" value="TRANSCRIPTION FACTOR-LIKE 5 PROTEIN"/>
    <property type="match status" value="1"/>
</dbReference>
<feature type="compositionally biased region" description="Low complexity" evidence="9">
    <location>
        <begin position="88"/>
        <end position="104"/>
    </location>
</feature>
<dbReference type="CDD" id="cd18909">
    <property type="entry name" value="bHLH_TCFL5"/>
    <property type="match status" value="1"/>
</dbReference>
<evidence type="ECO:0000256" key="1">
    <source>
        <dbReference type="ARBA" id="ARBA00004123"/>
    </source>
</evidence>
<proteinExistence type="predicted"/>
<evidence type="ECO:0000256" key="7">
    <source>
        <dbReference type="ARBA" id="ARBA00023163"/>
    </source>
</evidence>
<evidence type="ECO:0000256" key="6">
    <source>
        <dbReference type="ARBA" id="ARBA00023125"/>
    </source>
</evidence>
<feature type="region of interest" description="Disordered" evidence="9">
    <location>
        <begin position="166"/>
        <end position="212"/>
    </location>
</feature>
<dbReference type="GO" id="GO:0000981">
    <property type="term" value="F:DNA-binding transcription factor activity, RNA polymerase II-specific"/>
    <property type="evidence" value="ECO:0007669"/>
    <property type="project" value="TreeGrafter"/>
</dbReference>
<dbReference type="GO" id="GO:0030154">
    <property type="term" value="P:cell differentiation"/>
    <property type="evidence" value="ECO:0007669"/>
    <property type="project" value="UniProtKB-KW"/>
</dbReference>
<dbReference type="GeneTree" id="ENSGT00390000002821"/>
<dbReference type="GO" id="GO:0007283">
    <property type="term" value="P:spermatogenesis"/>
    <property type="evidence" value="ECO:0007669"/>
    <property type="project" value="UniProtKB-KW"/>
</dbReference>
<protein>
    <submittedName>
        <fullName evidence="11">Transcription factor like 5</fullName>
    </submittedName>
</protein>
<keyword evidence="6" id="KW-0238">DNA-binding</keyword>
<feature type="compositionally biased region" description="Basic and acidic residues" evidence="9">
    <location>
        <begin position="183"/>
        <end position="198"/>
    </location>
</feature>
<evidence type="ECO:0000256" key="4">
    <source>
        <dbReference type="ARBA" id="ARBA00022871"/>
    </source>
</evidence>
<dbReference type="GO" id="GO:0000978">
    <property type="term" value="F:RNA polymerase II cis-regulatory region sequence-specific DNA binding"/>
    <property type="evidence" value="ECO:0007669"/>
    <property type="project" value="TreeGrafter"/>
</dbReference>
<dbReference type="PANTHER" id="PTHR15402:SF2">
    <property type="entry name" value="TRANSCRIPTION FACTOR LIKE 5"/>
    <property type="match status" value="1"/>
</dbReference>
<keyword evidence="7" id="KW-0804">Transcription</keyword>
<accession>A0A4W3IP37</accession>
<dbReference type="Gene3D" id="4.10.280.10">
    <property type="entry name" value="Helix-loop-helix DNA-binding domain"/>
    <property type="match status" value="1"/>
</dbReference>
<keyword evidence="2" id="KW-0217">Developmental protein</keyword>